<organism evidence="2">
    <name type="scientific">Ostreococcus mediterraneus</name>
    <dbReference type="NCBI Taxonomy" id="1486918"/>
    <lineage>
        <taxon>Eukaryota</taxon>
        <taxon>Viridiplantae</taxon>
        <taxon>Chlorophyta</taxon>
        <taxon>Mamiellophyceae</taxon>
        <taxon>Mamiellales</taxon>
        <taxon>Bathycoccaceae</taxon>
        <taxon>Ostreococcus</taxon>
    </lineage>
</organism>
<accession>A0A7S0Z9C7</accession>
<protein>
    <submittedName>
        <fullName evidence="2">Uncharacterized protein</fullName>
    </submittedName>
</protein>
<feature type="compositionally biased region" description="Polar residues" evidence="1">
    <location>
        <begin position="247"/>
        <end position="278"/>
    </location>
</feature>
<evidence type="ECO:0000313" key="2">
    <source>
        <dbReference type="EMBL" id="CAD8814752.1"/>
    </source>
</evidence>
<evidence type="ECO:0000256" key="1">
    <source>
        <dbReference type="SAM" id="MobiDB-lite"/>
    </source>
</evidence>
<dbReference type="AlphaFoldDB" id="A0A7S0Z9C7"/>
<feature type="region of interest" description="Disordered" evidence="1">
    <location>
        <begin position="167"/>
        <end position="188"/>
    </location>
</feature>
<reference evidence="2" key="1">
    <citation type="submission" date="2021-01" db="EMBL/GenBank/DDBJ databases">
        <authorList>
            <person name="Corre E."/>
            <person name="Pelletier E."/>
            <person name="Niang G."/>
            <person name="Scheremetjew M."/>
            <person name="Finn R."/>
            <person name="Kale V."/>
            <person name="Holt S."/>
            <person name="Cochrane G."/>
            <person name="Meng A."/>
            <person name="Brown T."/>
            <person name="Cohen L."/>
        </authorList>
    </citation>
    <scope>NUCLEOTIDE SEQUENCE</scope>
    <source>
        <strain evidence="2">Clade-D-RCC1621</strain>
    </source>
</reference>
<dbReference type="EMBL" id="HBFO01008276">
    <property type="protein sequence ID" value="CAD8814752.1"/>
    <property type="molecule type" value="Transcribed_RNA"/>
</dbReference>
<gene>
    <name evidence="2" type="ORF">OMED0930_LOCUS5869</name>
</gene>
<sequence>MQAQAAAHAHAAAAVAAMSPAGIPMSPGGGLGGGYPPFVVGSANALSSSYNSSSLLASSFIGSPHALNSAALHPLHFGVSPPTSAMSNMGLSTSQQTRAAQAATAVQLPPASPLSRGTSFLARGMNGATSQRFQQFGGGGSSYSGNVSHFGRSSSRESLKTVQEIAVADSPPPNSPSPMEDDHAEGADWDPTFGEMLDEEHLAEARTNGHNATAPQQITVPGLNRAAMLPPQPYQSIVGFPASTSVPTFSQSPNSAFGVSPTSAGKANQVIKKQTGPTSDEKST</sequence>
<proteinExistence type="predicted"/>
<feature type="region of interest" description="Disordered" evidence="1">
    <location>
        <begin position="247"/>
        <end position="284"/>
    </location>
</feature>
<name>A0A7S0Z9C7_9CHLO</name>